<keyword evidence="3" id="KW-1185">Reference proteome</keyword>
<dbReference type="PANTHER" id="PTHR23315:SF7">
    <property type="entry name" value="U-BOX DOMAIN-CONTAINING PROTEIN 4"/>
    <property type="match status" value="1"/>
</dbReference>
<dbReference type="InterPro" id="IPR016024">
    <property type="entry name" value="ARM-type_fold"/>
</dbReference>
<feature type="compositionally biased region" description="Basic and acidic residues" evidence="1">
    <location>
        <begin position="28"/>
        <end position="37"/>
    </location>
</feature>
<dbReference type="SUPFAM" id="SSF48371">
    <property type="entry name" value="ARM repeat"/>
    <property type="match status" value="3"/>
</dbReference>
<dbReference type="VEuPathDB" id="FungiDB:AeMF1_009536"/>
<dbReference type="Proteomes" id="UP000481153">
    <property type="component" value="Unassembled WGS sequence"/>
</dbReference>
<dbReference type="InterPro" id="IPR011989">
    <property type="entry name" value="ARM-like"/>
</dbReference>
<dbReference type="PANTHER" id="PTHR23315">
    <property type="entry name" value="U BOX DOMAIN-CONTAINING"/>
    <property type="match status" value="1"/>
</dbReference>
<dbReference type="SMART" id="SM00185">
    <property type="entry name" value="ARM"/>
    <property type="match status" value="6"/>
</dbReference>
<protein>
    <recommendedName>
        <fullName evidence="4">Armadillo repeat-containing domain-containing protein</fullName>
    </recommendedName>
</protein>
<reference evidence="2 3" key="1">
    <citation type="submission" date="2019-07" db="EMBL/GenBank/DDBJ databases">
        <title>Genomics analysis of Aphanomyces spp. identifies a new class of oomycete effector associated with host adaptation.</title>
        <authorList>
            <person name="Gaulin E."/>
        </authorList>
    </citation>
    <scope>NUCLEOTIDE SEQUENCE [LARGE SCALE GENOMIC DNA]</scope>
    <source>
        <strain evidence="2 3">ATCC 201684</strain>
    </source>
</reference>
<evidence type="ECO:0008006" key="4">
    <source>
        <dbReference type="Google" id="ProtNLM"/>
    </source>
</evidence>
<evidence type="ECO:0000256" key="1">
    <source>
        <dbReference type="SAM" id="MobiDB-lite"/>
    </source>
</evidence>
<dbReference type="Gene3D" id="1.25.10.10">
    <property type="entry name" value="Leucine-rich Repeat Variant"/>
    <property type="match status" value="4"/>
</dbReference>
<gene>
    <name evidence="2" type="ORF">Ae201684_009395</name>
</gene>
<proteinExistence type="predicted"/>
<organism evidence="2 3">
    <name type="scientific">Aphanomyces euteiches</name>
    <dbReference type="NCBI Taxonomy" id="100861"/>
    <lineage>
        <taxon>Eukaryota</taxon>
        <taxon>Sar</taxon>
        <taxon>Stramenopiles</taxon>
        <taxon>Oomycota</taxon>
        <taxon>Saprolegniomycetes</taxon>
        <taxon>Saprolegniales</taxon>
        <taxon>Verrucalvaceae</taxon>
        <taxon>Aphanomyces</taxon>
    </lineage>
</organism>
<sequence length="1475" mass="160105">MERGASVYRASSPDAMNHRGSSASISTRLEEALHVSEAEDNDRNDDYPHEGESEAAQPGDIEHHLGFSYQGDKFYQRGVYTEALLYLSRLPRQSKHDRAASRRANTPSSTRRVSKINKLMPVNDLQREFVSSEGRDDDARDARLARKRQCAHAVNAMAANPNLHPTLFADNVVPTLLSLLRTKDVVTLKSCVSALCHLSGSQRGREVMLQHGCLALLQNALAIIGTGIEPYNILATFANLSIEDSFESIFVKEKALESMMAHRKASDATERLTSYTLFNLSCPSYTYPRINDVIRALVDHGRDCRDRLLLSQAMYNLTATKSNRVKITAITDAFEILNGLVATAADTAIRSNALHSLWCLAETEGCRRALVLNGSVRALITSMRATTDVQDLRCIFSTLDNLATEPIGCKEMAKVGALGSLAQLSNLLVDPALKTSVYKTISLILAGEANAKHVDVAFFEQLVSYTHALDADVKSISRYVLHSLGCLLAWAFRSSASFLVKNATYMPKLMYHALFKQFDANSADEYLQAVLLYNITLRFPPADVAMVAIPRILYFGLETRRSDIRELACGMLFNLFHEPTLHRRLMEHPGVLDVLVKLLVPPAGAAELDSPTKCLDIVCAILDQQQLDLDAVTTLVFAVFTPLVKLCDRGDPVVNAGCAACFARFGMIEPCRVTMVQNGLIAALTVLAGEDNPETLQLCVSTYSQLSCDPSICRELIEKGIVHSLASLAAAPEEAVRRACAIAFCNLSASEDNIVTLVQHGALKALLVISCVKSNDAITRRMCMKAVMNLMRSPANIPAMCNDGLPWAFTIFAMSSEEQDFPILADAFCGLSYYHETRKGLAKSSTLTAFLQILHRIYDTPAGATMLRGILNILTDVSVIPSLLNAGLLVELNHLAEADSVDIRRMVAQTLTGTFQSSSDARSKYLEEATLHTIGHLLKTDDSVTKHSCAVLLHVLSLDNMTVRVLILNDTMTTVLDTIRASPSVDVMILLMRAIYNISCRADLLVHVCRTGIVSAIAFMVSSECENPQSIAMCAAIMRNLSCEDSCHAQLVNSDATALLVAIFSSKDVLKLAKEDAAIGVCNLLLGRVNSSVMLAQGALTPILWLSAHAPSVESNVLCSAVLRKLAMPPGNIQQLVDEGAVPSVASLLATTTNLFIKRNCTATFCLLARKLSVKPTLASHGVISLTLDLLEELKRSPAPSPLVASIEKMSIELVSTLAEFVRPNVPGEKHLSSVLFQLIDVDDSGGAASTGGGYEWEQDRTFLVRAEDGPLPLAIPSAARQLRLEEVPTLRVPLTPVTTQGYTETFSVSRDERGMKMLDPAVPHLNNAYGGRNSAAKMDDNLDVLRKVMIAHTTNGVGGGGIRSAGWKKLISMEFSSQEMFPKLRTAFPPLAANGATAISADQPLVKTLQNPIKDKRKPSTLLDPKIAMEAGIKSSVSFTIQHAVLASPIRVGATPRSAGGRRITLAPVGDDGE</sequence>
<dbReference type="InterPro" id="IPR000225">
    <property type="entry name" value="Armadillo"/>
</dbReference>
<name>A0A6G0X1Y3_9STRA</name>
<accession>A0A6G0X1Y3</accession>
<evidence type="ECO:0000313" key="3">
    <source>
        <dbReference type="Proteomes" id="UP000481153"/>
    </source>
</evidence>
<comment type="caution">
    <text evidence="2">The sequence shown here is derived from an EMBL/GenBank/DDBJ whole genome shotgun (WGS) entry which is preliminary data.</text>
</comment>
<feature type="region of interest" description="Disordered" evidence="1">
    <location>
        <begin position="1"/>
        <end position="59"/>
    </location>
</feature>
<dbReference type="EMBL" id="VJMJ01000119">
    <property type="protein sequence ID" value="KAF0733831.1"/>
    <property type="molecule type" value="Genomic_DNA"/>
</dbReference>
<evidence type="ECO:0000313" key="2">
    <source>
        <dbReference type="EMBL" id="KAF0733831.1"/>
    </source>
</evidence>